<dbReference type="InterPro" id="IPR006016">
    <property type="entry name" value="UspA"/>
</dbReference>
<organism evidence="2 3">
    <name type="scientific">Miscanthus lutarioriparius</name>
    <dbReference type="NCBI Taxonomy" id="422564"/>
    <lineage>
        <taxon>Eukaryota</taxon>
        <taxon>Viridiplantae</taxon>
        <taxon>Streptophyta</taxon>
        <taxon>Embryophyta</taxon>
        <taxon>Tracheophyta</taxon>
        <taxon>Spermatophyta</taxon>
        <taxon>Magnoliopsida</taxon>
        <taxon>Liliopsida</taxon>
        <taxon>Poales</taxon>
        <taxon>Poaceae</taxon>
        <taxon>PACMAD clade</taxon>
        <taxon>Panicoideae</taxon>
        <taxon>Andropogonodae</taxon>
        <taxon>Andropogoneae</taxon>
        <taxon>Saccharinae</taxon>
        <taxon>Miscanthus</taxon>
    </lineage>
</organism>
<dbReference type="Proteomes" id="UP000604825">
    <property type="component" value="Unassembled WGS sequence"/>
</dbReference>
<reference evidence="2" key="1">
    <citation type="submission" date="2020-10" db="EMBL/GenBank/DDBJ databases">
        <authorList>
            <person name="Han B."/>
            <person name="Lu T."/>
            <person name="Zhao Q."/>
            <person name="Huang X."/>
            <person name="Zhao Y."/>
        </authorList>
    </citation>
    <scope>NUCLEOTIDE SEQUENCE</scope>
</reference>
<dbReference type="PANTHER" id="PTHR46100:SF1">
    <property type="entry name" value="OS02G0773200 PROTEIN"/>
    <property type="match status" value="1"/>
</dbReference>
<dbReference type="OrthoDB" id="843225at2759"/>
<dbReference type="PANTHER" id="PTHR46100">
    <property type="entry name" value="IMP2'P"/>
    <property type="match status" value="1"/>
</dbReference>
<dbReference type="EMBL" id="CAJGYO010000008">
    <property type="protein sequence ID" value="CAD6249319.1"/>
    <property type="molecule type" value="Genomic_DNA"/>
</dbReference>
<evidence type="ECO:0000313" key="2">
    <source>
        <dbReference type="EMBL" id="CAD6249319.1"/>
    </source>
</evidence>
<comment type="caution">
    <text evidence="2">The sequence shown here is derived from an EMBL/GenBank/DDBJ whole genome shotgun (WGS) entry which is preliminary data.</text>
</comment>
<proteinExistence type="predicted"/>
<sequence length="101" mass="11054">MAAERRTIGMGMDYSPSSKAAARWAVDDLLKAGDRIILVHVLPKGADASHKELWKSTGSQALIPLPEFMEMNVQARYGLNPDKEIMEILQAASKSKQGSAR</sequence>
<accession>A0A811Q1V0</accession>
<name>A0A811Q1V0_9POAL</name>
<dbReference type="AlphaFoldDB" id="A0A811Q1V0"/>
<dbReference type="InterPro" id="IPR014729">
    <property type="entry name" value="Rossmann-like_a/b/a_fold"/>
</dbReference>
<evidence type="ECO:0000259" key="1">
    <source>
        <dbReference type="Pfam" id="PF00582"/>
    </source>
</evidence>
<dbReference type="Pfam" id="PF00582">
    <property type="entry name" value="Usp"/>
    <property type="match status" value="1"/>
</dbReference>
<dbReference type="SUPFAM" id="SSF52402">
    <property type="entry name" value="Adenine nucleotide alpha hydrolases-like"/>
    <property type="match status" value="1"/>
</dbReference>
<feature type="domain" description="UspA" evidence="1">
    <location>
        <begin position="5"/>
        <end position="63"/>
    </location>
</feature>
<keyword evidence="3" id="KW-1185">Reference proteome</keyword>
<gene>
    <name evidence="2" type="ORF">NCGR_LOCUS33151</name>
</gene>
<dbReference type="Gene3D" id="3.40.50.620">
    <property type="entry name" value="HUPs"/>
    <property type="match status" value="1"/>
</dbReference>
<protein>
    <recommendedName>
        <fullName evidence="1">UspA domain-containing protein</fullName>
    </recommendedName>
</protein>
<evidence type="ECO:0000313" key="3">
    <source>
        <dbReference type="Proteomes" id="UP000604825"/>
    </source>
</evidence>